<dbReference type="EMBL" id="JALLPJ020000511">
    <property type="protein sequence ID" value="KAL3790074.1"/>
    <property type="molecule type" value="Genomic_DNA"/>
</dbReference>
<organism evidence="3 4">
    <name type="scientific">Cyclotella atomus</name>
    <dbReference type="NCBI Taxonomy" id="382360"/>
    <lineage>
        <taxon>Eukaryota</taxon>
        <taxon>Sar</taxon>
        <taxon>Stramenopiles</taxon>
        <taxon>Ochrophyta</taxon>
        <taxon>Bacillariophyta</taxon>
        <taxon>Coscinodiscophyceae</taxon>
        <taxon>Thalassiosirophycidae</taxon>
        <taxon>Stephanodiscales</taxon>
        <taxon>Stephanodiscaceae</taxon>
        <taxon>Cyclotella</taxon>
    </lineage>
</organism>
<comment type="caution">
    <text evidence="3">The sequence shown here is derived from an EMBL/GenBank/DDBJ whole genome shotgun (WGS) entry which is preliminary data.</text>
</comment>
<dbReference type="InterPro" id="IPR015392">
    <property type="entry name" value="TehB/YeaR-like_dom"/>
</dbReference>
<evidence type="ECO:0000313" key="3">
    <source>
        <dbReference type="EMBL" id="KAL3790074.1"/>
    </source>
</evidence>
<gene>
    <name evidence="3" type="ORF">ACHAWO_004831</name>
</gene>
<feature type="transmembrane region" description="Helical" evidence="1">
    <location>
        <begin position="6"/>
        <end position="23"/>
    </location>
</feature>
<reference evidence="3 4" key="1">
    <citation type="submission" date="2024-10" db="EMBL/GenBank/DDBJ databases">
        <title>Updated reference genomes for cyclostephanoid diatoms.</title>
        <authorList>
            <person name="Roberts W.R."/>
            <person name="Alverson A.J."/>
        </authorList>
    </citation>
    <scope>NUCLEOTIDE SEQUENCE [LARGE SCALE GENOMIC DNA]</scope>
    <source>
        <strain evidence="3 4">AJA010-31</strain>
    </source>
</reference>
<dbReference type="AlphaFoldDB" id="A0ABD3PPJ5"/>
<feature type="domain" description="TehB/YeaR-like" evidence="2">
    <location>
        <begin position="70"/>
        <end position="143"/>
    </location>
</feature>
<evidence type="ECO:0000256" key="1">
    <source>
        <dbReference type="SAM" id="Phobius"/>
    </source>
</evidence>
<accession>A0ABD3PPJ5</accession>
<dbReference type="Pfam" id="PF09313">
    <property type="entry name" value="TehB-like"/>
    <property type="match status" value="1"/>
</dbReference>
<name>A0ABD3PPJ5_9STRA</name>
<dbReference type="InterPro" id="IPR014710">
    <property type="entry name" value="RmlC-like_jellyroll"/>
</dbReference>
<keyword evidence="1" id="KW-0472">Membrane</keyword>
<evidence type="ECO:0000259" key="2">
    <source>
        <dbReference type="Pfam" id="PF09313"/>
    </source>
</evidence>
<protein>
    <recommendedName>
        <fullName evidence="2">TehB/YeaR-like domain-containing protein</fullName>
    </recommendedName>
</protein>
<keyword evidence="4" id="KW-1185">Reference proteome</keyword>
<keyword evidence="1" id="KW-0812">Transmembrane</keyword>
<dbReference type="Gene3D" id="2.60.120.10">
    <property type="entry name" value="Jelly Rolls"/>
    <property type="match status" value="1"/>
</dbReference>
<sequence>MRGSEVALYSAIAATTIVCLLFLPRTRAFVSKVTPTRSKSSAPRLTRLPNGMPVMPDDTVKYTQVPKVGSVFTATTIPSGLLKEHNTKKGTWGLIRVLKGQLEYKIIELEKSTHVLDKDNHGIIEPTKLHQVKALTDDLEFVVEFWRVPGTGMVNEKREGLTE</sequence>
<dbReference type="SUPFAM" id="SSF51197">
    <property type="entry name" value="Clavaminate synthase-like"/>
    <property type="match status" value="1"/>
</dbReference>
<keyword evidence="1" id="KW-1133">Transmembrane helix</keyword>
<dbReference type="Proteomes" id="UP001530400">
    <property type="component" value="Unassembled WGS sequence"/>
</dbReference>
<proteinExistence type="predicted"/>
<evidence type="ECO:0000313" key="4">
    <source>
        <dbReference type="Proteomes" id="UP001530400"/>
    </source>
</evidence>